<organism evidence="2 3">
    <name type="scientific">Porcisia hertigi</name>
    <dbReference type="NCBI Taxonomy" id="2761500"/>
    <lineage>
        <taxon>Eukaryota</taxon>
        <taxon>Discoba</taxon>
        <taxon>Euglenozoa</taxon>
        <taxon>Kinetoplastea</taxon>
        <taxon>Metakinetoplastina</taxon>
        <taxon>Trypanosomatida</taxon>
        <taxon>Trypanosomatidae</taxon>
        <taxon>Leishmaniinae</taxon>
        <taxon>Porcisia</taxon>
    </lineage>
</organism>
<dbReference type="EMBL" id="JAFJZO010000013">
    <property type="protein sequence ID" value="KAG5509590.1"/>
    <property type="molecule type" value="Genomic_DNA"/>
</dbReference>
<feature type="compositionally biased region" description="Polar residues" evidence="1">
    <location>
        <begin position="748"/>
        <end position="763"/>
    </location>
</feature>
<evidence type="ECO:0000313" key="2">
    <source>
        <dbReference type="EMBL" id="KAG5509590.1"/>
    </source>
</evidence>
<feature type="region of interest" description="Disordered" evidence="1">
    <location>
        <begin position="1"/>
        <end position="33"/>
    </location>
</feature>
<feature type="compositionally biased region" description="Low complexity" evidence="1">
    <location>
        <begin position="771"/>
        <end position="791"/>
    </location>
</feature>
<feature type="region of interest" description="Disordered" evidence="1">
    <location>
        <begin position="1995"/>
        <end position="2031"/>
    </location>
</feature>
<feature type="region of interest" description="Disordered" evidence="1">
    <location>
        <begin position="1229"/>
        <end position="1253"/>
    </location>
</feature>
<sequence length="2265" mass="242266">MTSLRPLSSELHQEDGNRSREKSISSPPRVHRYYNGLGSTSHQTLVRQSRSSFPYSPDVSDVNKVSNSPAVLAAQSNKFCDSAIDEARDIAPEEQAVVGPVGELECIASGFVSIDDYIFIAESLKTLSVRLLGAGTKGMAVTSHDDEARRRCLVGDHSPHSASAWGASWAVMRDALVNKQHGSAHGNTGVVKSAADDVVENLKRSATTAATEGEGRDDTLRVPGCLKSADSHGVETTAVLSSTKPHLVSVDEVYSKGEGSDQKSVGIQKAVKSLPEASLATTGLPRPGKTPCSTTDATTEMDTEADRRHPTRSGGDFEDGNRGVSDMTAATPLPPSPRPLSMSDLTAISEHDEVLDFYLQSLAKRVQGISSKLRAMKPCSVLHLFLAAALYKTDWSSMAALLPTTASAPVRSFRVADDSVAKALPLSNAWISNKEVVLSSKSKDETLASKVREDALTAMGEDLVQLLTDTKDITLYYMSIFADSMPLNIFSRLKHKYLSPSSAIVENYVGCGLYTRRAKEFFVSLTERVALLREHKSFTTPQELLLAICQLSTLASQIMSSFAIGAVLGCVSRWRELLESGHTKSDEATVMMEQFVTSYCTGYDILMNEAFPAVRRQYPNVFLACLFTTEDGGMPPMLTVEVSMLMKLIFLLAGGLGSIRADDRRMIADALREEQQRETERHSPKTALYSWSGASDIHSPMPPTATAALTRGTASLPVSTSSPLALHRRTGSPSRKTVSLPLPIPVTVTGSSSPRTPSLSRVNGRTRAPERASTSTASASSRSEGSTTYSSGTRYPDFSLACGEGLSGNSSRVSDDVALSVALQVPSATLIVGMGALLMSGPLVAHTPIEDSVRTARAVSRIWRILFQTAGFLPLGPACPVDMAEWLPLFPLYTLSTYAKHAMLSVFARTVGQTPLTFGPVLRGDVLRSAADAINVVAPLRSEQTAVSTPSAAVMGQRSAPNLGSFDSSAEAVVAGGRTPREKPTAPALQQRSYILCPYFAPAPSHIRHDTSDVDPYHVVPPEQCTPSMATERRQDLYELCARQSAAVFLPGVVMTEHVDATPLPGGVAMLRVDALADHSPAALQRLKMFHGQLALIMSWRSPPHGCLQNPTPTRQTADACDIPTLGSAPVREGDEVTIHWGGTPVGKAAATASHLLAHLYNPTSLMSQQSPVTARNTKRSEAPETASGAGKTRAQACMHSNAFHSHLHGSHHSKPTAVNQTKETGTAILSPTNESSHTNTAVGEPTSKDLPDVRVPETQRCRISIIVKTTNPNLFVVVLDAPNCIAPRVDVVSRTALAAADTTTTIPIHLRTAKQPDLLAAPSPPVCCQNGASTGQNASTVMNTVLSLTRSVKCLFHHRRHCAPLAREGNSGCAWANPEFLRGVGAHHPADLSFSSAPAEPAAATLDKALRVPTLLGWLLGQSPGNDLVFTVPLPPLAFRVLSLAVQLDLPIEAIHLSAADVSLLYPDLTNAKPREQLLQDLQSLFPCQETRSGGDEIPASSSGCDPKRTDGRPALDGKSISPNPAVARRQHQLLKKLLVDISSSILSKVGDNAMAGHEFWTAVLHGMRQTPLMNTPLFAQCSSRIVRDVLCGPCDHLQEEFTFRRSFVLLVEDDVKGGGSSVAPPEGNQGIRHDRDFVRKAVMRVLDELPLKQRRLLLRFMTGNSLRTRRSQMNTLRLVVQSGFPMEQPQHGASMAIGGVANTEMAPRTGGHGDHAHTSTAPYPITPAESIARSRIDATLQLLPVAHPSENMLVIPNYFETLLMGSYRKRVLGADLPVLSPAFSMAATSPEATFEGLAVSSVTAFATECPGVPRVTKENPTAPLFDDADVQLAWTQLTETQQTTLCRRYRELLRHRVRSALYVYLASNADTMEDAWELGLQTGFISAAEHRGKATTTAGESDLMVSGKCSDHNGNNGVARSAHTFVRCADGTVLYNEHEMGKSDAACVGDVGDFSGEDNFDESELDEYLLLANLGKDMAVRSAKPILCESGGLDDSTASSGCEGRARQHRRTSRRTAQPLDSPSASCSDVLSDSKLDSLHGYCTAATFQFPEDTQKDTRPTEPDMADAENIASRRRCDTDLGAAAPAGGGDHRDSGSVGQVASAGPHALCRHAPPRLLDAPASTTKRPMSNSQCLLPMPVAPPRDPSTKAVGMTTFLQRSRIAAAAKASQNSATALPDIVTQNCARKPALPLALVGRKSPLKGVTRTASPNPAIKAATATPAPAADTVAVGCTPLQIGSKDAQLRAEVDSRIRELFSEGVSPL</sequence>
<name>A0A836IYU8_9TRYP</name>
<feature type="compositionally biased region" description="Polar residues" evidence="1">
    <location>
        <begin position="1229"/>
        <end position="1242"/>
    </location>
</feature>
<feature type="compositionally biased region" description="Basic and acidic residues" evidence="1">
    <location>
        <begin position="1507"/>
        <end position="1517"/>
    </location>
</feature>
<dbReference type="GeneID" id="94292322"/>
<feature type="region of interest" description="Disordered" evidence="1">
    <location>
        <begin position="1168"/>
        <end position="1194"/>
    </location>
</feature>
<protein>
    <submittedName>
        <fullName evidence="2">Uncharacterized protein</fullName>
    </submittedName>
</protein>
<feature type="compositionally biased region" description="Basic and acidic residues" evidence="1">
    <location>
        <begin position="11"/>
        <end position="23"/>
    </location>
</feature>
<dbReference type="KEGG" id="phet:94292322"/>
<accession>A0A836IYU8</accession>
<feature type="region of interest" description="Disordered" evidence="1">
    <location>
        <begin position="276"/>
        <end position="339"/>
    </location>
</feature>
<feature type="region of interest" description="Disordered" evidence="1">
    <location>
        <begin position="673"/>
        <end position="791"/>
    </location>
</feature>
<gene>
    <name evidence="2" type="ORF">JKF63_06295</name>
</gene>
<dbReference type="OrthoDB" id="266264at2759"/>
<proteinExistence type="predicted"/>
<evidence type="ECO:0000313" key="3">
    <source>
        <dbReference type="Proteomes" id="UP000674318"/>
    </source>
</evidence>
<feature type="compositionally biased region" description="Polar residues" evidence="1">
    <location>
        <begin position="712"/>
        <end position="723"/>
    </location>
</feature>
<dbReference type="Proteomes" id="UP000674318">
    <property type="component" value="Chromosome 13"/>
</dbReference>
<feature type="compositionally biased region" description="Basic and acidic residues" evidence="1">
    <location>
        <begin position="673"/>
        <end position="683"/>
    </location>
</feature>
<comment type="caution">
    <text evidence="2">The sequence shown here is derived from an EMBL/GenBank/DDBJ whole genome shotgun (WGS) entry which is preliminary data.</text>
</comment>
<feature type="region of interest" description="Disordered" evidence="1">
    <location>
        <begin position="2055"/>
        <end position="2104"/>
    </location>
</feature>
<reference evidence="2 3" key="1">
    <citation type="submission" date="2021-02" db="EMBL/GenBank/DDBJ databases">
        <title>Porcisia hertigi Genome sequencing and assembly.</title>
        <authorList>
            <person name="Almutairi H."/>
            <person name="Gatherer D."/>
        </authorList>
    </citation>
    <scope>NUCLEOTIDE SEQUENCE [LARGE SCALE GENOMIC DNA]</scope>
    <source>
        <strain evidence="2 3">C119</strain>
    </source>
</reference>
<keyword evidence="3" id="KW-1185">Reference proteome</keyword>
<evidence type="ECO:0000256" key="1">
    <source>
        <dbReference type="SAM" id="MobiDB-lite"/>
    </source>
</evidence>
<feature type="compositionally biased region" description="Basic and acidic residues" evidence="1">
    <location>
        <begin position="2055"/>
        <end position="2064"/>
    </location>
</feature>
<dbReference type="RefSeq" id="XP_067758742.1">
    <property type="nucleotide sequence ID" value="XM_067902245.1"/>
</dbReference>
<feature type="region of interest" description="Disordered" evidence="1">
    <location>
        <begin position="1491"/>
        <end position="1524"/>
    </location>
</feature>